<dbReference type="EMBL" id="UFWD01000001">
    <property type="protein sequence ID" value="SUY20684.1"/>
    <property type="molecule type" value="Genomic_DNA"/>
</dbReference>
<gene>
    <name evidence="4" type="ORF">NCTC13307_00285</name>
</gene>
<protein>
    <submittedName>
        <fullName evidence="4">Transcription antiterminator</fullName>
    </submittedName>
</protein>
<evidence type="ECO:0000259" key="3">
    <source>
        <dbReference type="PROSITE" id="PS50045"/>
    </source>
</evidence>
<dbReference type="PANTHER" id="PTHR32071:SF38">
    <property type="entry name" value="PSP OPERON TRANSCRIPTIONAL ACTIVATOR"/>
    <property type="match status" value="1"/>
</dbReference>
<reference evidence="4" key="1">
    <citation type="submission" date="2018-06" db="EMBL/GenBank/DDBJ databases">
        <authorList>
            <consortium name="Pathogen Informatics"/>
            <person name="Doyle S."/>
        </authorList>
    </citation>
    <scope>NUCLEOTIDE SEQUENCE</scope>
    <source>
        <strain evidence="4">NCTC13307</strain>
    </source>
</reference>
<name>A0A381I4C2_CLODI</name>
<organism evidence="4">
    <name type="scientific">Clostridioides difficile</name>
    <name type="common">Peptoclostridium difficile</name>
    <dbReference type="NCBI Taxonomy" id="1496"/>
    <lineage>
        <taxon>Bacteria</taxon>
        <taxon>Bacillati</taxon>
        <taxon>Bacillota</taxon>
        <taxon>Clostridia</taxon>
        <taxon>Peptostreptococcales</taxon>
        <taxon>Peptostreptococcaceae</taxon>
        <taxon>Clostridioides</taxon>
    </lineage>
</organism>
<dbReference type="PROSITE" id="PS50045">
    <property type="entry name" value="SIGMA54_INTERACT_4"/>
    <property type="match status" value="1"/>
</dbReference>
<keyword evidence="1" id="KW-0547">Nucleotide-binding</keyword>
<proteinExistence type="predicted"/>
<dbReference type="GO" id="GO:0006355">
    <property type="term" value="P:regulation of DNA-templated transcription"/>
    <property type="evidence" value="ECO:0007669"/>
    <property type="project" value="InterPro"/>
</dbReference>
<sequence>MKFIDYLQRDKKCYFCLWIKGIYRRLGEANKVHECRVMIIAATTEDPETAMLETFLRRIPVTIKIPSLEERGFQERMKLICYFFKEESVRIGVKLKVSKEVIKAFILYKCKGNIGQLKSDIQLICARAFLELYDL</sequence>
<accession>A0A381I4C2</accession>
<dbReference type="AlphaFoldDB" id="A0A381I4C2"/>
<dbReference type="InterPro" id="IPR027417">
    <property type="entry name" value="P-loop_NTPase"/>
</dbReference>
<dbReference type="GO" id="GO:0005524">
    <property type="term" value="F:ATP binding"/>
    <property type="evidence" value="ECO:0007669"/>
    <property type="project" value="UniProtKB-KW"/>
</dbReference>
<dbReference type="InterPro" id="IPR002078">
    <property type="entry name" value="Sigma_54_int"/>
</dbReference>
<evidence type="ECO:0000313" key="4">
    <source>
        <dbReference type="EMBL" id="SUY20684.1"/>
    </source>
</evidence>
<evidence type="ECO:0000256" key="1">
    <source>
        <dbReference type="ARBA" id="ARBA00022741"/>
    </source>
</evidence>
<dbReference type="PANTHER" id="PTHR32071">
    <property type="entry name" value="TRANSCRIPTIONAL REGULATORY PROTEIN"/>
    <property type="match status" value="1"/>
</dbReference>
<feature type="domain" description="Sigma-54 factor interaction" evidence="3">
    <location>
        <begin position="20"/>
        <end position="126"/>
    </location>
</feature>
<keyword evidence="2" id="KW-0067">ATP-binding</keyword>
<dbReference type="SUPFAM" id="SSF52540">
    <property type="entry name" value="P-loop containing nucleoside triphosphate hydrolases"/>
    <property type="match status" value="1"/>
</dbReference>
<evidence type="ECO:0000256" key="2">
    <source>
        <dbReference type="ARBA" id="ARBA00022840"/>
    </source>
</evidence>